<reference evidence="1" key="2">
    <citation type="journal article" date="2020" name="Nat. Commun.">
        <title>Large-scale genome sequencing of mycorrhizal fungi provides insights into the early evolution of symbiotic traits.</title>
        <authorList>
            <person name="Miyauchi S."/>
            <person name="Kiss E."/>
            <person name="Kuo A."/>
            <person name="Drula E."/>
            <person name="Kohler A."/>
            <person name="Sanchez-Garcia M."/>
            <person name="Morin E."/>
            <person name="Andreopoulos B."/>
            <person name="Barry K.W."/>
            <person name="Bonito G."/>
            <person name="Buee M."/>
            <person name="Carver A."/>
            <person name="Chen C."/>
            <person name="Cichocki N."/>
            <person name="Clum A."/>
            <person name="Culley D."/>
            <person name="Crous P.W."/>
            <person name="Fauchery L."/>
            <person name="Girlanda M."/>
            <person name="Hayes R.D."/>
            <person name="Keri Z."/>
            <person name="LaButti K."/>
            <person name="Lipzen A."/>
            <person name="Lombard V."/>
            <person name="Magnuson J."/>
            <person name="Maillard F."/>
            <person name="Murat C."/>
            <person name="Nolan M."/>
            <person name="Ohm R.A."/>
            <person name="Pangilinan J."/>
            <person name="Pereira M.F."/>
            <person name="Perotto S."/>
            <person name="Peter M."/>
            <person name="Pfister S."/>
            <person name="Riley R."/>
            <person name="Sitrit Y."/>
            <person name="Stielow J.B."/>
            <person name="Szollosi G."/>
            <person name="Zifcakova L."/>
            <person name="Stursova M."/>
            <person name="Spatafora J.W."/>
            <person name="Tedersoo L."/>
            <person name="Vaario L.M."/>
            <person name="Yamada A."/>
            <person name="Yan M."/>
            <person name="Wang P."/>
            <person name="Xu J."/>
            <person name="Bruns T."/>
            <person name="Baldrian P."/>
            <person name="Vilgalys R."/>
            <person name="Dunand C."/>
            <person name="Henrissat B."/>
            <person name="Grigoriev I.V."/>
            <person name="Hibbett D."/>
            <person name="Nagy L.G."/>
            <person name="Martin F.M."/>
        </authorList>
    </citation>
    <scope>NUCLEOTIDE SEQUENCE</scope>
    <source>
        <strain evidence="1">Prilba</strain>
    </source>
</reference>
<proteinExistence type="predicted"/>
<dbReference type="EMBL" id="WHVB01000006">
    <property type="protein sequence ID" value="KAF8481744.1"/>
    <property type="molecule type" value="Genomic_DNA"/>
</dbReference>
<reference evidence="1" key="1">
    <citation type="submission" date="2019-10" db="EMBL/GenBank/DDBJ databases">
        <authorList>
            <consortium name="DOE Joint Genome Institute"/>
            <person name="Kuo A."/>
            <person name="Miyauchi S."/>
            <person name="Kiss E."/>
            <person name="Drula E."/>
            <person name="Kohler A."/>
            <person name="Sanchez-Garcia M."/>
            <person name="Andreopoulos B."/>
            <person name="Barry K.W."/>
            <person name="Bonito G."/>
            <person name="Buee M."/>
            <person name="Carver A."/>
            <person name="Chen C."/>
            <person name="Cichocki N."/>
            <person name="Clum A."/>
            <person name="Culley D."/>
            <person name="Crous P.W."/>
            <person name="Fauchery L."/>
            <person name="Girlanda M."/>
            <person name="Hayes R."/>
            <person name="Keri Z."/>
            <person name="LaButti K."/>
            <person name="Lipzen A."/>
            <person name="Lombard V."/>
            <person name="Magnuson J."/>
            <person name="Maillard F."/>
            <person name="Morin E."/>
            <person name="Murat C."/>
            <person name="Nolan M."/>
            <person name="Ohm R."/>
            <person name="Pangilinan J."/>
            <person name="Pereira M."/>
            <person name="Perotto S."/>
            <person name="Peter M."/>
            <person name="Riley R."/>
            <person name="Sitrit Y."/>
            <person name="Stielow B."/>
            <person name="Szollosi G."/>
            <person name="Zifcakova L."/>
            <person name="Stursova M."/>
            <person name="Spatafora J.W."/>
            <person name="Tedersoo L."/>
            <person name="Vaario L.-M."/>
            <person name="Yamada A."/>
            <person name="Yan M."/>
            <person name="Wang P."/>
            <person name="Xu J."/>
            <person name="Bruns T."/>
            <person name="Baldrian P."/>
            <person name="Vilgalys R."/>
            <person name="Henrissat B."/>
            <person name="Grigoriev I.V."/>
            <person name="Hibbett D."/>
            <person name="Nagy L.G."/>
            <person name="Martin F.M."/>
        </authorList>
    </citation>
    <scope>NUCLEOTIDE SEQUENCE</scope>
    <source>
        <strain evidence="1">Prilba</strain>
    </source>
</reference>
<evidence type="ECO:0000313" key="2">
    <source>
        <dbReference type="Proteomes" id="UP000759537"/>
    </source>
</evidence>
<evidence type="ECO:0000313" key="1">
    <source>
        <dbReference type="EMBL" id="KAF8481744.1"/>
    </source>
</evidence>
<keyword evidence="2" id="KW-1185">Reference proteome</keyword>
<name>A0A9P5MYG4_9AGAM</name>
<gene>
    <name evidence="1" type="ORF">DFH94DRAFT_681113</name>
</gene>
<comment type="caution">
    <text evidence="1">The sequence shown here is derived from an EMBL/GenBank/DDBJ whole genome shotgun (WGS) entry which is preliminary data.</text>
</comment>
<dbReference type="Proteomes" id="UP000759537">
    <property type="component" value="Unassembled WGS sequence"/>
</dbReference>
<protein>
    <submittedName>
        <fullName evidence="1">Uncharacterized protein</fullName>
    </submittedName>
</protein>
<organism evidence="1 2">
    <name type="scientific">Russula ochroleuca</name>
    <dbReference type="NCBI Taxonomy" id="152965"/>
    <lineage>
        <taxon>Eukaryota</taxon>
        <taxon>Fungi</taxon>
        <taxon>Dikarya</taxon>
        <taxon>Basidiomycota</taxon>
        <taxon>Agaricomycotina</taxon>
        <taxon>Agaricomycetes</taxon>
        <taxon>Russulales</taxon>
        <taxon>Russulaceae</taxon>
        <taxon>Russula</taxon>
    </lineage>
</organism>
<accession>A0A9P5MYG4</accession>
<dbReference type="AlphaFoldDB" id="A0A9P5MYG4"/>
<sequence length="115" mass="12877">MPSRWPARAAARLCGPFWSLAEQPVGSSRKSYSVPCQLKPPRAGDSSLLVMFSVREGTSHPPRSIVLGGALGWQGHLTSRLIKSTFAPKFFYAGLLFTPQPSRSRFYRPHNYLHY</sequence>